<feature type="compositionally biased region" description="Low complexity" evidence="1">
    <location>
        <begin position="139"/>
        <end position="164"/>
    </location>
</feature>
<evidence type="ECO:0000313" key="3">
    <source>
        <dbReference type="WBParaSite" id="maker-unitig_27708-snap-gene-0.4-mRNA-1"/>
    </source>
</evidence>
<proteinExistence type="predicted"/>
<feature type="compositionally biased region" description="Low complexity" evidence="1">
    <location>
        <begin position="255"/>
        <end position="271"/>
    </location>
</feature>
<dbReference type="AlphaFoldDB" id="A0A1I8FBS5"/>
<evidence type="ECO:0000313" key="2">
    <source>
        <dbReference type="Proteomes" id="UP000095280"/>
    </source>
</evidence>
<reference evidence="3" key="1">
    <citation type="submission" date="2016-11" db="UniProtKB">
        <authorList>
            <consortium name="WormBaseParasite"/>
        </authorList>
    </citation>
    <scope>IDENTIFICATION</scope>
</reference>
<evidence type="ECO:0000256" key="1">
    <source>
        <dbReference type="SAM" id="MobiDB-lite"/>
    </source>
</evidence>
<feature type="compositionally biased region" description="Acidic residues" evidence="1">
    <location>
        <begin position="281"/>
        <end position="304"/>
    </location>
</feature>
<dbReference type="WBParaSite" id="maker-unitig_27708-snap-gene-0.4-mRNA-1">
    <property type="protein sequence ID" value="maker-unitig_27708-snap-gene-0.4-mRNA-1"/>
    <property type="gene ID" value="maker-unitig_27708-snap-gene-0.4"/>
</dbReference>
<organism evidence="2 3">
    <name type="scientific">Macrostomum lignano</name>
    <dbReference type="NCBI Taxonomy" id="282301"/>
    <lineage>
        <taxon>Eukaryota</taxon>
        <taxon>Metazoa</taxon>
        <taxon>Spiralia</taxon>
        <taxon>Lophotrochozoa</taxon>
        <taxon>Platyhelminthes</taxon>
        <taxon>Rhabditophora</taxon>
        <taxon>Macrostomorpha</taxon>
        <taxon>Macrostomida</taxon>
        <taxon>Macrostomidae</taxon>
        <taxon>Macrostomum</taxon>
    </lineage>
</organism>
<dbReference type="Proteomes" id="UP000095280">
    <property type="component" value="Unplaced"/>
</dbReference>
<name>A0A1I8FBS5_9PLAT</name>
<feature type="region of interest" description="Disordered" evidence="1">
    <location>
        <begin position="255"/>
        <end position="307"/>
    </location>
</feature>
<feature type="region of interest" description="Disordered" evidence="1">
    <location>
        <begin position="474"/>
        <end position="497"/>
    </location>
</feature>
<accession>A0A1I8FBS5</accession>
<feature type="region of interest" description="Disordered" evidence="1">
    <location>
        <begin position="105"/>
        <end position="178"/>
    </location>
</feature>
<protein>
    <submittedName>
        <fullName evidence="3">ANK_REP_REGION domain-containing protein</fullName>
    </submittedName>
</protein>
<sequence>LHCKRQFRQDFQQLLPRQNMPIERQPEKQQQRLPLPAAATAAAKAARADPQHLSCPAAMACTAMSPSGPAVADRCQHTRVETELQPTGATADLNINIIMDSDSNLSNASERRSEDIGAPSGGIDALRPWPPRLLRRDASAGSAGCSAGPSSLSDTTGGRDPASGGSAGGGGPSDDASGERRRLAMMLAVLEAVAAGDPLVRSQPKEFGIAPAQAAALAAAPEQNAQSASSEAAQPVVVAGCQGCLLAAATSPISAPVASPSEEETPTSLPPGAASPRRAEADDDEDDEDDDEEEGGEGEEGDMDDAQRHFQRYLDGEKWRRGREKATSRGIWRRKAVVIGCMSVFADVHLKEYIVVPVRCKPDQVRNRGGDSPHPEPSDGPLRWLKYLIVDIRGRAYSAIDHRYGAPAMVSMFLKETTPDNTDLYFNFQRTGPSQRMSAYGEIPLRAPFRKTKTRPVETTPWEATVMSHVYPESRGAPGTTHQRHWTTPSSGRRLPSKRLCDDARRRTWPGLRCSSQGRWESEPLFANVLGD</sequence>
<keyword evidence="2" id="KW-1185">Reference proteome</keyword>